<dbReference type="GO" id="GO:0051539">
    <property type="term" value="F:4 iron, 4 sulfur cluster binding"/>
    <property type="evidence" value="ECO:0007669"/>
    <property type="project" value="InterPro"/>
</dbReference>
<proteinExistence type="predicted"/>
<evidence type="ECO:0000256" key="1">
    <source>
        <dbReference type="ARBA" id="ARBA00001966"/>
    </source>
</evidence>
<reference evidence="6 7" key="1">
    <citation type="submission" date="2018-04" db="EMBL/GenBank/DDBJ databases">
        <authorList>
            <person name="Vogel A."/>
        </authorList>
    </citation>
    <scope>NUCLEOTIDE SEQUENCE [LARGE SCALE GENOMIC DNA]</scope>
</reference>
<feature type="domain" description="HhH-GPD" evidence="5">
    <location>
        <begin position="136"/>
        <end position="295"/>
    </location>
</feature>
<dbReference type="Gene3D" id="1.10.340.30">
    <property type="entry name" value="Hypothetical protein, domain 2"/>
    <property type="match status" value="1"/>
</dbReference>
<evidence type="ECO:0000256" key="2">
    <source>
        <dbReference type="ARBA" id="ARBA00022723"/>
    </source>
</evidence>
<name>A0A484NDS8_9ASTE</name>
<dbReference type="OrthoDB" id="5607at2759"/>
<dbReference type="PANTHER" id="PTHR46213:SF13">
    <property type="entry name" value="DEMETER-LIKE PROTEIN 2-RELATED"/>
    <property type="match status" value="1"/>
</dbReference>
<keyword evidence="2" id="KW-0479">Metal-binding</keyword>
<sequence length="680" mass="77721">MAGTGSQVESKVSDIESIIQLLERLQINEQCQQIVRHRNLQGAILPYQKKMDPQKKQKVPKVDLDPETIRMWNLLMEKDASELPKDTEEEKRTNWEEQRELFRKRVEVFISCMHVIQVAVKANGWCVLELRRTYCNLSRTPGINLDAVDWDAVRRAPVEEIAKIIESRGMNNVLAAKIKAFLQRLVHDHGSIDLEWLKDIPPDKAKEFLLSIRGVGLKSTECVRLLTLGHLAFPVDTNIARIAVRLGWVPLEPLPGDLQIHLLEQYPQMDAIQKYLWPRLCSLDKNILYVLHYQLITFGKVICTKKNPNCNACPLRAECRHLASAFARGDNRNLLKLKVTLDIYLKATGQEINLNKSRFYTSKHTTSSQNQHMEKALGIKRGNLPFTYLGAPIFHTIPKSIIHTLNRYMANFLWGQKEGSHKHHWVRWAQITKPEVEGGLGIKSLKDLQQAHTLKLWWKARNDIGIWGPYVRASYMKTGIMKERITDSPTWKRICRCNDLATSHTTTTSSGLLWEGGNFSLKSAFNMVKGSGTNLLSCKYIWHSSNIPKIKIFLWRTLSLKTYAVSRQPFPVPVLFAIKITMTLITPCSTVQLQKRYRTSWLPFLTAQGLRRTPHYVNIFLHGGLVATPNTSEETYVSSPQASALGPCGRHVTLIFITQLNQEWRVLLKHASKLSKLGHG</sequence>
<evidence type="ECO:0000256" key="4">
    <source>
        <dbReference type="ARBA" id="ARBA00023014"/>
    </source>
</evidence>
<dbReference type="InterPro" id="IPR044811">
    <property type="entry name" value="DME/ROS1"/>
</dbReference>
<dbReference type="InterPro" id="IPR003651">
    <property type="entry name" value="Endonuclease3_FeS-loop_motif"/>
</dbReference>
<dbReference type="Proteomes" id="UP000595140">
    <property type="component" value="Unassembled WGS sequence"/>
</dbReference>
<gene>
    <name evidence="6" type="ORF">CCAM_LOCUS40463</name>
</gene>
<dbReference type="SMART" id="SM00525">
    <property type="entry name" value="FES"/>
    <property type="match status" value="1"/>
</dbReference>
<dbReference type="Gene3D" id="1.10.1670.10">
    <property type="entry name" value="Helix-hairpin-Helix base-excision DNA repair enzymes (C-terminal)"/>
    <property type="match status" value="1"/>
</dbReference>
<dbReference type="GO" id="GO:0035514">
    <property type="term" value="F:DNA demethylase activity"/>
    <property type="evidence" value="ECO:0007669"/>
    <property type="project" value="InterPro"/>
</dbReference>
<evidence type="ECO:0000256" key="3">
    <source>
        <dbReference type="ARBA" id="ARBA00023004"/>
    </source>
</evidence>
<dbReference type="GO" id="GO:0019104">
    <property type="term" value="F:DNA N-glycosylase activity"/>
    <property type="evidence" value="ECO:0007669"/>
    <property type="project" value="InterPro"/>
</dbReference>
<keyword evidence="7" id="KW-1185">Reference proteome</keyword>
<dbReference type="GO" id="GO:0006284">
    <property type="term" value="P:base-excision repair"/>
    <property type="evidence" value="ECO:0007669"/>
    <property type="project" value="InterPro"/>
</dbReference>
<evidence type="ECO:0000313" key="7">
    <source>
        <dbReference type="Proteomes" id="UP000595140"/>
    </source>
</evidence>
<comment type="cofactor">
    <cofactor evidence="1">
        <name>[4Fe-4S] cluster</name>
        <dbReference type="ChEBI" id="CHEBI:49883"/>
    </cofactor>
</comment>
<dbReference type="AlphaFoldDB" id="A0A484NDS8"/>
<dbReference type="GO" id="GO:0141166">
    <property type="term" value="P:chromosomal 5-methylcytosine DNA demethylation pathway"/>
    <property type="evidence" value="ECO:0007669"/>
    <property type="project" value="InterPro"/>
</dbReference>
<dbReference type="GO" id="GO:0046872">
    <property type="term" value="F:metal ion binding"/>
    <property type="evidence" value="ECO:0007669"/>
    <property type="project" value="UniProtKB-KW"/>
</dbReference>
<accession>A0A484NDS8</accession>
<keyword evidence="3" id="KW-0408">Iron</keyword>
<dbReference type="InterPro" id="IPR003265">
    <property type="entry name" value="HhH-GPD_domain"/>
</dbReference>
<organism evidence="6 7">
    <name type="scientific">Cuscuta campestris</name>
    <dbReference type="NCBI Taxonomy" id="132261"/>
    <lineage>
        <taxon>Eukaryota</taxon>
        <taxon>Viridiplantae</taxon>
        <taxon>Streptophyta</taxon>
        <taxon>Embryophyta</taxon>
        <taxon>Tracheophyta</taxon>
        <taxon>Spermatophyta</taxon>
        <taxon>Magnoliopsida</taxon>
        <taxon>eudicotyledons</taxon>
        <taxon>Gunneridae</taxon>
        <taxon>Pentapetalae</taxon>
        <taxon>asterids</taxon>
        <taxon>lamiids</taxon>
        <taxon>Solanales</taxon>
        <taxon>Convolvulaceae</taxon>
        <taxon>Cuscuteae</taxon>
        <taxon>Cuscuta</taxon>
        <taxon>Cuscuta subgen. Grammica</taxon>
        <taxon>Cuscuta sect. Cleistogrammica</taxon>
    </lineage>
</organism>
<dbReference type="PANTHER" id="PTHR46213">
    <property type="entry name" value="TRANSCRIPTIONAL ACTIVATOR DEMETER"/>
    <property type="match status" value="1"/>
</dbReference>
<dbReference type="InterPro" id="IPR011257">
    <property type="entry name" value="DNA_glycosylase"/>
</dbReference>
<dbReference type="SMART" id="SM00478">
    <property type="entry name" value="ENDO3c"/>
    <property type="match status" value="1"/>
</dbReference>
<dbReference type="SUPFAM" id="SSF48150">
    <property type="entry name" value="DNA-glycosylase"/>
    <property type="match status" value="1"/>
</dbReference>
<dbReference type="CDD" id="cd00056">
    <property type="entry name" value="ENDO3c"/>
    <property type="match status" value="1"/>
</dbReference>
<keyword evidence="4" id="KW-0411">Iron-sulfur</keyword>
<evidence type="ECO:0000313" key="6">
    <source>
        <dbReference type="EMBL" id="VFQ98687.1"/>
    </source>
</evidence>
<dbReference type="InterPro" id="IPR023170">
    <property type="entry name" value="HhH_base_excis_C"/>
</dbReference>
<evidence type="ECO:0000259" key="5">
    <source>
        <dbReference type="SMART" id="SM00478"/>
    </source>
</evidence>
<dbReference type="EMBL" id="OOIL02006608">
    <property type="protein sequence ID" value="VFQ98687.1"/>
    <property type="molecule type" value="Genomic_DNA"/>
</dbReference>
<protein>
    <recommendedName>
        <fullName evidence="5">HhH-GPD domain-containing protein</fullName>
    </recommendedName>
</protein>